<dbReference type="AlphaFoldDB" id="A0A210Q531"/>
<evidence type="ECO:0000313" key="1">
    <source>
        <dbReference type="EMBL" id="OWF43852.1"/>
    </source>
</evidence>
<evidence type="ECO:0000313" key="2">
    <source>
        <dbReference type="Proteomes" id="UP000242188"/>
    </source>
</evidence>
<dbReference type="EMBL" id="NEDP02004990">
    <property type="protein sequence ID" value="OWF43852.1"/>
    <property type="molecule type" value="Genomic_DNA"/>
</dbReference>
<keyword evidence="2" id="KW-1185">Reference proteome</keyword>
<gene>
    <name evidence="1" type="ORF">KP79_PYT17612</name>
</gene>
<accession>A0A210Q531</accession>
<name>A0A210Q531_MIZYE</name>
<sequence>MLWMRVASSSCPNGLGFTHQRLHRLGFDVFTSDTSLSCSQTTGISSVPVCYVESLNELMSQAENILRETANELAQRALFQTELCEIDPYDHSDFQNGISMADTLVNGIELLSEVALNMTIVNCHQHARFSRETQFNVHEPIRAVICEMKKLMRFARPVDPSKFRASISLREMDRTDITIFTCRNLRRAISAIAHLKHNINTDFENFQD</sequence>
<comment type="caution">
    <text evidence="1">The sequence shown here is derived from an EMBL/GenBank/DDBJ whole genome shotgun (WGS) entry which is preliminary data.</text>
</comment>
<reference evidence="1 2" key="1">
    <citation type="journal article" date="2017" name="Nat. Ecol. Evol.">
        <title>Scallop genome provides insights into evolution of bilaterian karyotype and development.</title>
        <authorList>
            <person name="Wang S."/>
            <person name="Zhang J."/>
            <person name="Jiao W."/>
            <person name="Li J."/>
            <person name="Xun X."/>
            <person name="Sun Y."/>
            <person name="Guo X."/>
            <person name="Huan P."/>
            <person name="Dong B."/>
            <person name="Zhang L."/>
            <person name="Hu X."/>
            <person name="Sun X."/>
            <person name="Wang J."/>
            <person name="Zhao C."/>
            <person name="Wang Y."/>
            <person name="Wang D."/>
            <person name="Huang X."/>
            <person name="Wang R."/>
            <person name="Lv J."/>
            <person name="Li Y."/>
            <person name="Zhang Z."/>
            <person name="Liu B."/>
            <person name="Lu W."/>
            <person name="Hui Y."/>
            <person name="Liang J."/>
            <person name="Zhou Z."/>
            <person name="Hou R."/>
            <person name="Li X."/>
            <person name="Liu Y."/>
            <person name="Li H."/>
            <person name="Ning X."/>
            <person name="Lin Y."/>
            <person name="Zhao L."/>
            <person name="Xing Q."/>
            <person name="Dou J."/>
            <person name="Li Y."/>
            <person name="Mao J."/>
            <person name="Guo H."/>
            <person name="Dou H."/>
            <person name="Li T."/>
            <person name="Mu C."/>
            <person name="Jiang W."/>
            <person name="Fu Q."/>
            <person name="Fu X."/>
            <person name="Miao Y."/>
            <person name="Liu J."/>
            <person name="Yu Q."/>
            <person name="Li R."/>
            <person name="Liao H."/>
            <person name="Li X."/>
            <person name="Kong Y."/>
            <person name="Jiang Z."/>
            <person name="Chourrout D."/>
            <person name="Li R."/>
            <person name="Bao Z."/>
        </authorList>
    </citation>
    <scope>NUCLEOTIDE SEQUENCE [LARGE SCALE GENOMIC DNA]</scope>
    <source>
        <strain evidence="1 2">PY_sf001</strain>
    </source>
</reference>
<proteinExistence type="predicted"/>
<dbReference type="Proteomes" id="UP000242188">
    <property type="component" value="Unassembled WGS sequence"/>
</dbReference>
<protein>
    <submittedName>
        <fullName evidence="1">Uncharacterized protein</fullName>
    </submittedName>
</protein>
<organism evidence="1 2">
    <name type="scientific">Mizuhopecten yessoensis</name>
    <name type="common">Japanese scallop</name>
    <name type="synonym">Patinopecten yessoensis</name>
    <dbReference type="NCBI Taxonomy" id="6573"/>
    <lineage>
        <taxon>Eukaryota</taxon>
        <taxon>Metazoa</taxon>
        <taxon>Spiralia</taxon>
        <taxon>Lophotrochozoa</taxon>
        <taxon>Mollusca</taxon>
        <taxon>Bivalvia</taxon>
        <taxon>Autobranchia</taxon>
        <taxon>Pteriomorphia</taxon>
        <taxon>Pectinida</taxon>
        <taxon>Pectinoidea</taxon>
        <taxon>Pectinidae</taxon>
        <taxon>Mizuhopecten</taxon>
    </lineage>
</organism>
<dbReference type="OrthoDB" id="10358597at2759"/>